<dbReference type="RefSeq" id="WP_176763986.1">
    <property type="nucleotide sequence ID" value="NZ_FNAG01000001.1"/>
</dbReference>
<keyword evidence="3" id="KW-1185">Reference proteome</keyword>
<name>A0A1G6SP95_9GAMM</name>
<dbReference type="AlphaFoldDB" id="A0A1G6SP95"/>
<feature type="region of interest" description="Disordered" evidence="1">
    <location>
        <begin position="350"/>
        <end position="371"/>
    </location>
</feature>
<reference evidence="2 3" key="1">
    <citation type="submission" date="2016-10" db="EMBL/GenBank/DDBJ databases">
        <authorList>
            <person name="de Groot N.N."/>
        </authorList>
    </citation>
    <scope>NUCLEOTIDE SEQUENCE [LARGE SCALE GENOMIC DNA]</scope>
    <source>
        <strain evidence="2 3">DSM 16957</strain>
    </source>
</reference>
<evidence type="ECO:0000313" key="3">
    <source>
        <dbReference type="Proteomes" id="UP000199603"/>
    </source>
</evidence>
<dbReference type="Proteomes" id="UP000199603">
    <property type="component" value="Unassembled WGS sequence"/>
</dbReference>
<feature type="region of interest" description="Disordered" evidence="1">
    <location>
        <begin position="1"/>
        <end position="21"/>
    </location>
</feature>
<feature type="region of interest" description="Disordered" evidence="1">
    <location>
        <begin position="172"/>
        <end position="200"/>
    </location>
</feature>
<protein>
    <submittedName>
        <fullName evidence="2">Uncharacterized protein</fullName>
    </submittedName>
</protein>
<sequence length="404" mass="39567">MAVKSESSAASSPLNAEQQQRYRARVSELGLDPDFHDGPWPVMLPVRGIDNLRRVAGLADMKHEQSSPLTAEKIESLTNMMARQAVSNHVFGVRGLADSKTSAALEQRFPVFPVLAYAAADIVITAANPLIINRNSAVTVFGKVTLKDGGYIIISVDAHFACEVLEKIPGGQSPMPNDITVQGLDGAPGNAGNSPGKAKNGDNGGNAECDCCGGAVAHGASNGQNGADGSDGGNGFNGVDGMNGPNVRISIGSLKGNLTVLQRGGNGGPGGEGGRGGEGGDGGKGGSGTTCGAFQPDGGRGGNGGVGGNGGAGANGGNAGNGGYLTVVYTPADANSGVIGNNSLGRGGLRGSPGIGGKGGQGGAAGARGGTAGEAGKNGIAGSDIGQNGRDGVPGQFLINGQAI</sequence>
<proteinExistence type="predicted"/>
<accession>A0A1G6SP95</accession>
<organism evidence="2 3">
    <name type="scientific">Aquimonas voraii</name>
    <dbReference type="NCBI Taxonomy" id="265719"/>
    <lineage>
        <taxon>Bacteria</taxon>
        <taxon>Pseudomonadati</taxon>
        <taxon>Pseudomonadota</taxon>
        <taxon>Gammaproteobacteria</taxon>
        <taxon>Lysobacterales</taxon>
        <taxon>Lysobacteraceae</taxon>
        <taxon>Aquimonas</taxon>
    </lineage>
</organism>
<gene>
    <name evidence="2" type="ORF">SAMN04488509_101622</name>
</gene>
<feature type="region of interest" description="Disordered" evidence="1">
    <location>
        <begin position="260"/>
        <end position="305"/>
    </location>
</feature>
<dbReference type="EMBL" id="FNAG01000001">
    <property type="protein sequence ID" value="SDD18720.1"/>
    <property type="molecule type" value="Genomic_DNA"/>
</dbReference>
<feature type="compositionally biased region" description="Gly residues" evidence="1">
    <location>
        <begin position="264"/>
        <end position="289"/>
    </location>
</feature>
<evidence type="ECO:0000256" key="1">
    <source>
        <dbReference type="SAM" id="MobiDB-lite"/>
    </source>
</evidence>
<dbReference type="STRING" id="265719.SAMN04488509_101622"/>
<evidence type="ECO:0000313" key="2">
    <source>
        <dbReference type="EMBL" id="SDD18720.1"/>
    </source>
</evidence>